<evidence type="ECO:0000313" key="2">
    <source>
        <dbReference type="EMBL" id="GAA3753685.1"/>
    </source>
</evidence>
<dbReference type="PROSITE" id="PS51352">
    <property type="entry name" value="THIOREDOXIN_2"/>
    <property type="match status" value="1"/>
</dbReference>
<dbReference type="RefSeq" id="WP_278020293.1">
    <property type="nucleotide sequence ID" value="NZ_BAABDT010000007.1"/>
</dbReference>
<reference evidence="3" key="1">
    <citation type="journal article" date="2019" name="Int. J. Syst. Evol. Microbiol.">
        <title>The Global Catalogue of Microorganisms (GCM) 10K type strain sequencing project: providing services to taxonomists for standard genome sequencing and annotation.</title>
        <authorList>
            <consortium name="The Broad Institute Genomics Platform"/>
            <consortium name="The Broad Institute Genome Sequencing Center for Infectious Disease"/>
            <person name="Wu L."/>
            <person name="Ma J."/>
        </authorList>
    </citation>
    <scope>NUCLEOTIDE SEQUENCE [LARGE SCALE GENOMIC DNA]</scope>
    <source>
        <strain evidence="3">JCM 17336</strain>
    </source>
</reference>
<dbReference type="Pfam" id="PF00578">
    <property type="entry name" value="AhpC-TSA"/>
    <property type="match status" value="1"/>
</dbReference>
<evidence type="ECO:0000313" key="3">
    <source>
        <dbReference type="Proteomes" id="UP001501367"/>
    </source>
</evidence>
<keyword evidence="3" id="KW-1185">Reference proteome</keyword>
<protein>
    <recommendedName>
        <fullName evidence="1">Thioredoxin domain-containing protein</fullName>
    </recommendedName>
</protein>
<feature type="domain" description="Thioredoxin" evidence="1">
    <location>
        <begin position="35"/>
        <end position="173"/>
    </location>
</feature>
<gene>
    <name evidence="2" type="ORF">GCM10022422_44580</name>
</gene>
<proteinExistence type="predicted"/>
<dbReference type="InterPro" id="IPR036249">
    <property type="entry name" value="Thioredoxin-like_sf"/>
</dbReference>
<sequence>MKKAFRKILILLIISASVCLGFQIILKINHKKEIEKNTKMIPNFSFLDLNGKLFENKNLKKTAPIIFIYFNTDCEYCNEETKMIQENIERFKNIQIIFISFENINQIKKFAKHYKLNHYDNVHFLHDTKATFASTFDVNSLPCILLYDQNQELIEKIKGQTKPEILIKKLKIE</sequence>
<comment type="caution">
    <text evidence="2">The sequence shown here is derived from an EMBL/GenBank/DDBJ whole genome shotgun (WGS) entry which is preliminary data.</text>
</comment>
<evidence type="ECO:0000259" key="1">
    <source>
        <dbReference type="PROSITE" id="PS51352"/>
    </source>
</evidence>
<dbReference type="InterPro" id="IPR000866">
    <property type="entry name" value="AhpC/TSA"/>
</dbReference>
<dbReference type="Gene3D" id="3.40.30.10">
    <property type="entry name" value="Glutaredoxin"/>
    <property type="match status" value="1"/>
</dbReference>
<dbReference type="EMBL" id="BAABDT010000007">
    <property type="protein sequence ID" value="GAA3753685.1"/>
    <property type="molecule type" value="Genomic_DNA"/>
</dbReference>
<dbReference type="SUPFAM" id="SSF52833">
    <property type="entry name" value="Thioredoxin-like"/>
    <property type="match status" value="1"/>
</dbReference>
<organism evidence="2 3">
    <name type="scientific">Flavobacterium ginsengisoli</name>
    <dbReference type="NCBI Taxonomy" id="871694"/>
    <lineage>
        <taxon>Bacteria</taxon>
        <taxon>Pseudomonadati</taxon>
        <taxon>Bacteroidota</taxon>
        <taxon>Flavobacteriia</taxon>
        <taxon>Flavobacteriales</taxon>
        <taxon>Flavobacteriaceae</taxon>
        <taxon>Flavobacterium</taxon>
    </lineage>
</organism>
<dbReference type="Proteomes" id="UP001501367">
    <property type="component" value="Unassembled WGS sequence"/>
</dbReference>
<name>A0ABP7G543_9FLAO</name>
<accession>A0ABP7G543</accession>
<dbReference type="InterPro" id="IPR013766">
    <property type="entry name" value="Thioredoxin_domain"/>
</dbReference>